<accession>A0ACC3A117</accession>
<gene>
    <name evidence="1" type="ORF">H2198_007134</name>
</gene>
<proteinExistence type="predicted"/>
<evidence type="ECO:0000313" key="1">
    <source>
        <dbReference type="EMBL" id="KAJ9653736.1"/>
    </source>
</evidence>
<dbReference type="EMBL" id="JAPDRQ010000143">
    <property type="protein sequence ID" value="KAJ9653736.1"/>
    <property type="molecule type" value="Genomic_DNA"/>
</dbReference>
<reference evidence="1" key="1">
    <citation type="submission" date="2022-10" db="EMBL/GenBank/DDBJ databases">
        <title>Culturing micro-colonial fungi from biological soil crusts in the Mojave desert and describing Neophaeococcomyces mojavensis, and introducing the new genera and species Taxawa tesnikishii.</title>
        <authorList>
            <person name="Kurbessoian T."/>
            <person name="Stajich J.E."/>
        </authorList>
    </citation>
    <scope>NUCLEOTIDE SEQUENCE</scope>
    <source>
        <strain evidence="1">JES_112</strain>
    </source>
</reference>
<comment type="caution">
    <text evidence="1">The sequence shown here is derived from an EMBL/GenBank/DDBJ whole genome shotgun (WGS) entry which is preliminary data.</text>
</comment>
<dbReference type="Proteomes" id="UP001172386">
    <property type="component" value="Unassembled WGS sequence"/>
</dbReference>
<organism evidence="1 2">
    <name type="scientific">Neophaeococcomyces mojaviensis</name>
    <dbReference type="NCBI Taxonomy" id="3383035"/>
    <lineage>
        <taxon>Eukaryota</taxon>
        <taxon>Fungi</taxon>
        <taxon>Dikarya</taxon>
        <taxon>Ascomycota</taxon>
        <taxon>Pezizomycotina</taxon>
        <taxon>Eurotiomycetes</taxon>
        <taxon>Chaetothyriomycetidae</taxon>
        <taxon>Chaetothyriales</taxon>
        <taxon>Chaetothyriales incertae sedis</taxon>
        <taxon>Neophaeococcomyces</taxon>
    </lineage>
</organism>
<keyword evidence="2" id="KW-1185">Reference proteome</keyword>
<protein>
    <submittedName>
        <fullName evidence="1">Uncharacterized protein</fullName>
    </submittedName>
</protein>
<name>A0ACC3A117_9EURO</name>
<evidence type="ECO:0000313" key="2">
    <source>
        <dbReference type="Proteomes" id="UP001172386"/>
    </source>
</evidence>
<sequence>MALEKGDLRHDAGGKADISDIVIEDEGKASPRPDVESVGFDEKATKRLVRKIDYVTIPFVALLYLLSFLDRTNIGNARLAGLEADLGMTGLDYNIAVAVFFPGYILAEVPSNMMLKRFRPSIWIPTIMVVWAICTTLMGVVHNFAGLVAARIALGFAEGGLFPGVAFYITMWYRKREWGFRLALFFSAATAAGAFGGLLARGIMEMDGVGGKAGWSWIFILEGLATLVVAMVAFFYITDFPSEAKFLTAEEKDEATGRLTEDRSALADEFNIKFMWDAFKDWKIWVNVLVTIGNYTNVYSVSLFLPTIVRTLGYANEEAQLMSVPPYVVACAVCVVAGYYGDRFQTRGVIMIGLFATGIMGLIMVVASTNYQVKYAGCVFAALGIFAAVPQGVAWTSANAGGTTKRGVAIALHVGGGNCGGVIAAFLFLPKHAPRYVPGLSTLTALLTMSLVLSTCMTIYYRRENARRDRVGRQPSEYSSDEMEAEREKGDYATFFRYMV</sequence>